<evidence type="ECO:0000256" key="3">
    <source>
        <dbReference type="ARBA" id="ARBA00022478"/>
    </source>
</evidence>
<proteinExistence type="inferred from homology"/>
<evidence type="ECO:0000256" key="8">
    <source>
        <dbReference type="ARBA" id="ARBA00024236"/>
    </source>
</evidence>
<dbReference type="GO" id="GO:0051685">
    <property type="term" value="P:maintenance of ER location"/>
    <property type="evidence" value="ECO:0007669"/>
    <property type="project" value="TreeGrafter"/>
</dbReference>
<dbReference type="EMBL" id="VBQZ03000031">
    <property type="protein sequence ID" value="MXQ86232.1"/>
    <property type="molecule type" value="Genomic_DNA"/>
</dbReference>
<dbReference type="GO" id="GO:0003711">
    <property type="term" value="F:transcription elongation factor activity"/>
    <property type="evidence" value="ECO:0007669"/>
    <property type="project" value="InterPro"/>
</dbReference>
<evidence type="ECO:0000256" key="1">
    <source>
        <dbReference type="ARBA" id="ARBA00004123"/>
    </source>
</evidence>
<feature type="region of interest" description="Disordered" evidence="12">
    <location>
        <begin position="598"/>
        <end position="620"/>
    </location>
</feature>
<keyword evidence="3" id="KW-0240">DNA-directed RNA polymerase</keyword>
<evidence type="ECO:0000313" key="14">
    <source>
        <dbReference type="Proteomes" id="UP000322234"/>
    </source>
</evidence>
<comment type="similarity">
    <text evidence="2">Belongs to the GRINL1 family.</text>
</comment>
<comment type="caution">
    <text evidence="13">The sequence shown here is derived from an EMBL/GenBank/DDBJ whole genome shotgun (WGS) entry which is preliminary data.</text>
</comment>
<feature type="region of interest" description="Disordered" evidence="12">
    <location>
        <begin position="635"/>
        <end position="677"/>
    </location>
</feature>
<dbReference type="PANTHER" id="PTHR23171:SF5">
    <property type="entry name" value="DNA-DIRECTED RNA POLYMERASE II SUBUNIT GRINL1A"/>
    <property type="match status" value="1"/>
</dbReference>
<feature type="compositionally biased region" description="Basic and acidic residues" evidence="12">
    <location>
        <begin position="743"/>
        <end position="752"/>
    </location>
</feature>
<organism evidence="13 14">
    <name type="scientific">Bos mutus</name>
    <name type="common">wild yak</name>
    <dbReference type="NCBI Taxonomy" id="72004"/>
    <lineage>
        <taxon>Eukaryota</taxon>
        <taxon>Metazoa</taxon>
        <taxon>Chordata</taxon>
        <taxon>Craniata</taxon>
        <taxon>Vertebrata</taxon>
        <taxon>Euteleostomi</taxon>
        <taxon>Mammalia</taxon>
        <taxon>Eutheria</taxon>
        <taxon>Laurasiatheria</taxon>
        <taxon>Artiodactyla</taxon>
        <taxon>Ruminantia</taxon>
        <taxon>Pecora</taxon>
        <taxon>Bovidae</taxon>
        <taxon>Bovinae</taxon>
        <taxon>Bos</taxon>
    </lineage>
</organism>
<evidence type="ECO:0000313" key="13">
    <source>
        <dbReference type="EMBL" id="MXQ86232.1"/>
    </source>
</evidence>
<feature type="coiled-coil region" evidence="11">
    <location>
        <begin position="175"/>
        <end position="412"/>
    </location>
</feature>
<feature type="compositionally biased region" description="Low complexity" evidence="12">
    <location>
        <begin position="549"/>
        <end position="564"/>
    </location>
</feature>
<reference evidence="13" key="1">
    <citation type="submission" date="2019-10" db="EMBL/GenBank/DDBJ databases">
        <title>The sequence and de novo assembly of the wild yak genome.</title>
        <authorList>
            <person name="Liu Y."/>
        </authorList>
    </citation>
    <scope>NUCLEOTIDE SEQUENCE [LARGE SCALE GENOMIC DNA]</scope>
    <source>
        <strain evidence="13">WY2019</strain>
    </source>
</reference>
<evidence type="ECO:0000256" key="5">
    <source>
        <dbReference type="ARBA" id="ARBA00023054"/>
    </source>
</evidence>
<evidence type="ECO:0000256" key="10">
    <source>
        <dbReference type="ARBA" id="ARBA00033073"/>
    </source>
</evidence>
<keyword evidence="5 11" id="KW-0175">Coiled coil</keyword>
<feature type="region of interest" description="Disordered" evidence="12">
    <location>
        <begin position="1"/>
        <end position="64"/>
    </location>
</feature>
<evidence type="ECO:0000256" key="7">
    <source>
        <dbReference type="ARBA" id="ARBA00023242"/>
    </source>
</evidence>
<dbReference type="GO" id="GO:0035556">
    <property type="term" value="P:intracellular signal transduction"/>
    <property type="evidence" value="ECO:0007669"/>
    <property type="project" value="TreeGrafter"/>
</dbReference>
<gene>
    <name evidence="13" type="ORF">E5288_WYG006614</name>
</gene>
<accession>A0A6B0RAA8</accession>
<evidence type="ECO:0000256" key="6">
    <source>
        <dbReference type="ARBA" id="ARBA00023163"/>
    </source>
</evidence>
<dbReference type="AlphaFoldDB" id="A0A6B0RAA8"/>
<dbReference type="GO" id="GO:0005635">
    <property type="term" value="C:nuclear envelope"/>
    <property type="evidence" value="ECO:0007669"/>
    <property type="project" value="TreeGrafter"/>
</dbReference>
<name>A0A6B0RAA8_9CETA</name>
<dbReference type="InterPro" id="IPR026213">
    <property type="entry name" value="GRINL1"/>
</dbReference>
<dbReference type="InterPro" id="IPR051375">
    <property type="entry name" value="Tuftelin_GRINL1A/MYZAP/CCD68"/>
</dbReference>
<dbReference type="PANTHER" id="PTHR23171">
    <property type="entry name" value="GDOWN1"/>
    <property type="match status" value="1"/>
</dbReference>
<feature type="region of interest" description="Disordered" evidence="12">
    <location>
        <begin position="487"/>
        <end position="566"/>
    </location>
</feature>
<feature type="coiled-coil region" evidence="11">
    <location>
        <begin position="112"/>
        <end position="139"/>
    </location>
</feature>
<dbReference type="GO" id="GO:0031674">
    <property type="term" value="C:I band"/>
    <property type="evidence" value="ECO:0007669"/>
    <property type="project" value="TreeGrafter"/>
</dbReference>
<sequence>MLRSTSTVTLLSGSGSGAPSRRANVCRLRLTVPPENPVPEPSEKKVERREQHRDLSNGESTRKLPQGVVYGVVRRSDQNQQKEMVVYGWTTNQLKEEMNYIKDVRATLEKVRKRMYGDYDEMRQKIRQLTQELSVSQAKQDYLENHIQTQSSALDSFNAMNAALASDSISLQKTLVDVTLENSNIKDQIRNLQQTYTASMDKLREKQRQLDAAQVENKLLKMKVECSQQANAEVMREMTRKLYSQYEEKLQEEQQRHNAEKEALLEETNSFLKAIEEANKKMQAAEISLEEKDQRIGELDRLIERMEKERHQLQLQLLEHETEMSAEITDSNKERYQQLEEASASLRERIRHLDDMVHCQQKKVKQMVEEIESLKKKVQQKQLLILQLLEKISFLEGENNELQSRLDYLIETQSKTEVETREVGVGCDLLPRKFICKLPDKGKKISDAVTKLKAAIAEREEVRGRSELFYPVSLDCKERQKAIAVVDGDRDKAQNSDQILDTSSPVPGCSSVANITSSQTTSRQQGLAHPTRGGDAEAAEAEHTVSEHPTSSSGAPAPSSSQASEGLPQHCALGQVEDHPGSSDNLFIDRLQRITIADPTEHHSEGNRNPENLAGLWSGPQKKPHYMEVLEMRAKNPMPPPHKFKTNVLPSQPHDSSSACQRRGSPISSEERRRRDRKHLDDITAARLLPLHHLPTQLLSIEESLALQRQQKQSYEEIQAKLAAQKLAERLNIKMQSYSPEGESSRKYREVRDEDDDQSSEDEF</sequence>
<dbReference type="GO" id="GO:0016591">
    <property type="term" value="C:RNA polymerase II, holoenzyme"/>
    <property type="evidence" value="ECO:0007669"/>
    <property type="project" value="TreeGrafter"/>
</dbReference>
<dbReference type="Proteomes" id="UP000322234">
    <property type="component" value="Unassembled WGS sequence"/>
</dbReference>
<feature type="compositionally biased region" description="Polar residues" evidence="12">
    <location>
        <begin position="648"/>
        <end position="660"/>
    </location>
</feature>
<dbReference type="Pfam" id="PF15328">
    <property type="entry name" value="GCOM2"/>
    <property type="match status" value="1"/>
</dbReference>
<feature type="compositionally biased region" description="Basic and acidic residues" evidence="12">
    <location>
        <begin position="41"/>
        <end position="62"/>
    </location>
</feature>
<feature type="compositionally biased region" description="Acidic residues" evidence="12">
    <location>
        <begin position="753"/>
        <end position="764"/>
    </location>
</feature>
<keyword evidence="6" id="KW-0804">Transcription</keyword>
<evidence type="ECO:0000256" key="12">
    <source>
        <dbReference type="SAM" id="MobiDB-lite"/>
    </source>
</evidence>
<keyword evidence="14" id="KW-1185">Reference proteome</keyword>
<feature type="region of interest" description="Disordered" evidence="12">
    <location>
        <begin position="734"/>
        <end position="764"/>
    </location>
</feature>
<evidence type="ECO:0000256" key="11">
    <source>
        <dbReference type="SAM" id="Coils"/>
    </source>
</evidence>
<comment type="subcellular location">
    <subcellularLocation>
        <location evidence="1">Nucleus</location>
    </subcellularLocation>
</comment>
<dbReference type="GO" id="GO:0006368">
    <property type="term" value="P:transcription elongation by RNA polymerase II"/>
    <property type="evidence" value="ECO:0007669"/>
    <property type="project" value="InterPro"/>
</dbReference>
<feature type="compositionally biased region" description="Basic and acidic residues" evidence="12">
    <location>
        <begin position="599"/>
        <end position="608"/>
    </location>
</feature>
<evidence type="ECO:0000256" key="9">
    <source>
        <dbReference type="ARBA" id="ARBA00029649"/>
    </source>
</evidence>
<keyword evidence="4" id="KW-0597">Phosphoprotein</keyword>
<evidence type="ECO:0000256" key="4">
    <source>
        <dbReference type="ARBA" id="ARBA00022553"/>
    </source>
</evidence>
<protein>
    <recommendedName>
        <fullName evidence="8">DNA-directed RNA polymerase II subunit GRINL1A</fullName>
    </recommendedName>
    <alternativeName>
        <fullName evidence="10">DNA-directed RNA polymerase II subunit M</fullName>
    </alternativeName>
    <alternativeName>
        <fullName evidence="9">Glutamate receptor-like protein 1A</fullName>
    </alternativeName>
</protein>
<feature type="compositionally biased region" description="Polar residues" evidence="12">
    <location>
        <begin position="495"/>
        <end position="525"/>
    </location>
</feature>
<feature type="compositionally biased region" description="Basic and acidic residues" evidence="12">
    <location>
        <begin position="532"/>
        <end position="546"/>
    </location>
</feature>
<feature type="compositionally biased region" description="Low complexity" evidence="12">
    <location>
        <begin position="1"/>
        <end position="13"/>
    </location>
</feature>
<evidence type="ECO:0000256" key="2">
    <source>
        <dbReference type="ARBA" id="ARBA00009876"/>
    </source>
</evidence>
<keyword evidence="7" id="KW-0539">Nucleus</keyword>